<dbReference type="FunFam" id="3.40.605.10:FF:000005">
    <property type="entry name" value="Succinate-semialdehyde dehydrogenase I"/>
    <property type="match status" value="1"/>
</dbReference>
<evidence type="ECO:0000259" key="5">
    <source>
        <dbReference type="Pfam" id="PF00171"/>
    </source>
</evidence>
<comment type="similarity">
    <text evidence="1 4">Belongs to the aldehyde dehydrogenase family.</text>
</comment>
<dbReference type="InterPro" id="IPR016163">
    <property type="entry name" value="Ald_DH_C"/>
</dbReference>
<evidence type="ECO:0000313" key="7">
    <source>
        <dbReference type="Proteomes" id="UP000199093"/>
    </source>
</evidence>
<dbReference type="PANTHER" id="PTHR43353">
    <property type="entry name" value="SUCCINATE-SEMIALDEHYDE DEHYDROGENASE, MITOCHONDRIAL"/>
    <property type="match status" value="1"/>
</dbReference>
<dbReference type="InterPro" id="IPR016162">
    <property type="entry name" value="Ald_DH_N"/>
</dbReference>
<evidence type="ECO:0000256" key="2">
    <source>
        <dbReference type="ARBA" id="ARBA00023002"/>
    </source>
</evidence>
<sequence length="478" mass="50819">MNLQDPDLFRIAALIDGRWIARPELEVTDPATGASLGRLPDCTAAETREAIAAAAQAMTGWAARTHAERADILMRWYQLIHDHAEDLAQILTAEQGKPLSEARAEVGYGASFVRWFAEEARRINGKIIPSPQKGKKILVTKEPVGVCAIITPWNFPIAMITRKVAPGLAAGCTMVIKPSDFTPFSALALAVLAERAGIPAGVLNVLTGRPEAIGAELTASPVVRKLSFTGSTRVGAHLAAQCAPTLKRLSLELGGNAPFVIFDDADLEAAVEGVMQSKFRNGGQTCVCANRIMVQSGIHDAFVAALAARVDALIVGSGTKTDVAIGPMINMAAIDKISAHVSDALDRGARRETAARDLPRQYADPVVLSGATPEMRLASEETFGPVAPIFRFKTEEEALDLANGTPFGLAAYFYTGDMARAFRFGERLEFGMVGLNTGLLSNEVAPFGGVKASGLGREGAQEGIDEYLETKALHWGGL</sequence>
<accession>A0A1G8M6X9</accession>
<keyword evidence="7" id="KW-1185">Reference proteome</keyword>
<keyword evidence="2 4" id="KW-0560">Oxidoreductase</keyword>
<dbReference type="GO" id="GO:0009450">
    <property type="term" value="P:gamma-aminobutyric acid catabolic process"/>
    <property type="evidence" value="ECO:0007669"/>
    <property type="project" value="TreeGrafter"/>
</dbReference>
<dbReference type="PROSITE" id="PS00687">
    <property type="entry name" value="ALDEHYDE_DEHYDR_GLU"/>
    <property type="match status" value="1"/>
</dbReference>
<dbReference type="SUPFAM" id="SSF53720">
    <property type="entry name" value="ALDH-like"/>
    <property type="match status" value="1"/>
</dbReference>
<dbReference type="InterPro" id="IPR016160">
    <property type="entry name" value="Ald_DH_CS_CYS"/>
</dbReference>
<dbReference type="EMBL" id="FNEJ01000007">
    <property type="protein sequence ID" value="SDI63587.1"/>
    <property type="molecule type" value="Genomic_DNA"/>
</dbReference>
<dbReference type="Gene3D" id="3.40.605.10">
    <property type="entry name" value="Aldehyde Dehydrogenase, Chain A, domain 1"/>
    <property type="match status" value="1"/>
</dbReference>
<evidence type="ECO:0000256" key="1">
    <source>
        <dbReference type="ARBA" id="ARBA00009986"/>
    </source>
</evidence>
<dbReference type="InterPro" id="IPR050740">
    <property type="entry name" value="Aldehyde_DH_Superfamily"/>
</dbReference>
<dbReference type="GO" id="GO:0004777">
    <property type="term" value="F:succinate-semialdehyde dehydrogenase (NAD+) activity"/>
    <property type="evidence" value="ECO:0007669"/>
    <property type="project" value="TreeGrafter"/>
</dbReference>
<reference evidence="6 7" key="1">
    <citation type="submission" date="2016-10" db="EMBL/GenBank/DDBJ databases">
        <authorList>
            <person name="de Groot N.N."/>
        </authorList>
    </citation>
    <scope>NUCLEOTIDE SEQUENCE [LARGE SCALE GENOMIC DNA]</scope>
    <source>
        <strain evidence="6 7">DSM 26424</strain>
    </source>
</reference>
<feature type="active site" evidence="3">
    <location>
        <position position="252"/>
    </location>
</feature>
<dbReference type="OrthoDB" id="9812625at2"/>
<name>A0A1G8M6X9_9RHOB</name>
<dbReference type="STRING" id="555512.SAMN04487993_1007209"/>
<evidence type="ECO:0000256" key="3">
    <source>
        <dbReference type="PROSITE-ProRule" id="PRU10007"/>
    </source>
</evidence>
<dbReference type="FunFam" id="3.40.309.10:FF:000004">
    <property type="entry name" value="Succinate-semialdehyde dehydrogenase I"/>
    <property type="match status" value="1"/>
</dbReference>
<dbReference type="Pfam" id="PF00171">
    <property type="entry name" value="Aldedh"/>
    <property type="match status" value="1"/>
</dbReference>
<dbReference type="GO" id="GO:0005829">
    <property type="term" value="C:cytosol"/>
    <property type="evidence" value="ECO:0007669"/>
    <property type="project" value="TreeGrafter"/>
</dbReference>
<feature type="domain" description="Aldehyde dehydrogenase" evidence="5">
    <location>
        <begin position="24"/>
        <end position="472"/>
    </location>
</feature>
<dbReference type="InterPro" id="IPR016161">
    <property type="entry name" value="Ald_DH/histidinol_DH"/>
</dbReference>
<dbReference type="InterPro" id="IPR029510">
    <property type="entry name" value="Ald_DH_CS_GLU"/>
</dbReference>
<evidence type="ECO:0000256" key="4">
    <source>
        <dbReference type="RuleBase" id="RU003345"/>
    </source>
</evidence>
<dbReference type="Proteomes" id="UP000199093">
    <property type="component" value="Unassembled WGS sequence"/>
</dbReference>
<dbReference type="PANTHER" id="PTHR43353:SF5">
    <property type="entry name" value="SUCCINATE-SEMIALDEHYDE DEHYDROGENASE, MITOCHONDRIAL"/>
    <property type="match status" value="1"/>
</dbReference>
<gene>
    <name evidence="6" type="ORF">SAMN04487993_1007209</name>
</gene>
<dbReference type="Gene3D" id="3.40.309.10">
    <property type="entry name" value="Aldehyde Dehydrogenase, Chain A, domain 2"/>
    <property type="match status" value="1"/>
</dbReference>
<dbReference type="CDD" id="cd07103">
    <property type="entry name" value="ALDH_F5_SSADH_GabD"/>
    <property type="match status" value="1"/>
</dbReference>
<organism evidence="6 7">
    <name type="scientific">Salipiger marinus</name>
    <dbReference type="NCBI Taxonomy" id="555512"/>
    <lineage>
        <taxon>Bacteria</taxon>
        <taxon>Pseudomonadati</taxon>
        <taxon>Pseudomonadota</taxon>
        <taxon>Alphaproteobacteria</taxon>
        <taxon>Rhodobacterales</taxon>
        <taxon>Roseobacteraceae</taxon>
        <taxon>Salipiger</taxon>
    </lineage>
</organism>
<protein>
    <submittedName>
        <fullName evidence="6">Succinate-semialdehyde dehydrogenase / glutarate-semialdehyde dehydrogenase</fullName>
    </submittedName>
</protein>
<dbReference type="RefSeq" id="WP_089846501.1">
    <property type="nucleotide sequence ID" value="NZ_FNEJ01000007.1"/>
</dbReference>
<dbReference type="PROSITE" id="PS00070">
    <property type="entry name" value="ALDEHYDE_DEHYDR_CYS"/>
    <property type="match status" value="1"/>
</dbReference>
<dbReference type="AlphaFoldDB" id="A0A1G8M6X9"/>
<dbReference type="InterPro" id="IPR015590">
    <property type="entry name" value="Aldehyde_DH_dom"/>
</dbReference>
<proteinExistence type="inferred from homology"/>
<evidence type="ECO:0000313" key="6">
    <source>
        <dbReference type="EMBL" id="SDI63587.1"/>
    </source>
</evidence>